<keyword evidence="4" id="KW-1185">Reference proteome</keyword>
<dbReference type="OrthoDB" id="5357734at2759"/>
<dbReference type="PANTHER" id="PTHR37576:SF2">
    <property type="entry name" value="DEFECT AT LOW TEMPERATURE PROTEIN 1"/>
    <property type="match status" value="1"/>
</dbReference>
<feature type="transmembrane region" description="Helical" evidence="2">
    <location>
        <begin position="35"/>
        <end position="57"/>
    </location>
</feature>
<dbReference type="AlphaFoldDB" id="A0A9P4R2W9"/>
<dbReference type="EMBL" id="ML996132">
    <property type="protein sequence ID" value="KAF2735724.1"/>
    <property type="molecule type" value="Genomic_DNA"/>
</dbReference>
<evidence type="ECO:0000256" key="1">
    <source>
        <dbReference type="SAM" id="MobiDB-lite"/>
    </source>
</evidence>
<feature type="compositionally biased region" description="Gly residues" evidence="1">
    <location>
        <begin position="676"/>
        <end position="686"/>
    </location>
</feature>
<evidence type="ECO:0000313" key="4">
    <source>
        <dbReference type="Proteomes" id="UP000799444"/>
    </source>
</evidence>
<feature type="transmembrane region" description="Helical" evidence="2">
    <location>
        <begin position="135"/>
        <end position="153"/>
    </location>
</feature>
<name>A0A9P4R2W9_9PLEO</name>
<sequence length="700" mass="75369">MADSSSRSLLQPYSDGSTAKQSAWISKKSPWKIPVLVLSILTLQIGCILATVIVLLSSHKDKASSWKIQPSVLLAFLCGLYLVLLGSLVSIGIAVTWWRSITHGTTLRRLHHIHSGSNLLDLIPAIRAGHDARRVALIAFLLLLVKLAVGPLAQQATQVKDQELAKRINMDIQIAGEIPDGYFGTQSSLNAQGTHAIQGALLNQSLVTLDQPKYRCPGNGTCEALVPAAGVNFGCTPTQDTIDLVDPESINSTVFSITFELNNDSDVPIMFMTTKYISSIDEDCVATVTTDSCNFIPATVWHPIIIQETTVSRDLQTPLSSIIIGKNYTSPGDANSDDQSRPIGPLKGLYAGLDRTFASKAVLVKGAQDSITFRADASQWPLLYVDTTLTSSNSSTSQNVKDKCPLRWKSPTDDLIQYALDIAFRAALDVGGQNDNLKQNFTAVWRGKELWHFTDFTFLGIAVGVMGLGVALAMSLLWGWGELKRHVTLSPLETGKAFGAPILLTAGPEREANSINKEIGHERVAHGDDELVWNGTVYATGMSQPPSIRRRYGSTSPQGLIVADDISPTPSRTSGRGHRRGMSSVSSGPKSPSTPSFEHTLGVSTMRWPDDEDEADISYRPAPHSRSRSNSIDDRIPMLPMGARPSMSSSPQLPPIQHAPTIRIDPVSGVGRGRRGSGAGMPGGASGKRPLSAISERGSL</sequence>
<proteinExistence type="predicted"/>
<evidence type="ECO:0000313" key="3">
    <source>
        <dbReference type="EMBL" id="KAF2735724.1"/>
    </source>
</evidence>
<keyword evidence="2" id="KW-0812">Transmembrane</keyword>
<feature type="region of interest" description="Disordered" evidence="1">
    <location>
        <begin position="544"/>
        <end position="601"/>
    </location>
</feature>
<protein>
    <submittedName>
        <fullName evidence="3">Uncharacterized protein</fullName>
    </submittedName>
</protein>
<feature type="transmembrane region" description="Helical" evidence="2">
    <location>
        <begin position="72"/>
        <end position="98"/>
    </location>
</feature>
<gene>
    <name evidence="3" type="ORF">EJ04DRAFT_575877</name>
</gene>
<reference evidence="3" key="1">
    <citation type="journal article" date="2020" name="Stud. Mycol.">
        <title>101 Dothideomycetes genomes: a test case for predicting lifestyles and emergence of pathogens.</title>
        <authorList>
            <person name="Haridas S."/>
            <person name="Albert R."/>
            <person name="Binder M."/>
            <person name="Bloem J."/>
            <person name="Labutti K."/>
            <person name="Salamov A."/>
            <person name="Andreopoulos B."/>
            <person name="Baker S."/>
            <person name="Barry K."/>
            <person name="Bills G."/>
            <person name="Bluhm B."/>
            <person name="Cannon C."/>
            <person name="Castanera R."/>
            <person name="Culley D."/>
            <person name="Daum C."/>
            <person name="Ezra D."/>
            <person name="Gonzalez J."/>
            <person name="Henrissat B."/>
            <person name="Kuo A."/>
            <person name="Liang C."/>
            <person name="Lipzen A."/>
            <person name="Lutzoni F."/>
            <person name="Magnuson J."/>
            <person name="Mondo S."/>
            <person name="Nolan M."/>
            <person name="Ohm R."/>
            <person name="Pangilinan J."/>
            <person name="Park H.-J."/>
            <person name="Ramirez L."/>
            <person name="Alfaro M."/>
            <person name="Sun H."/>
            <person name="Tritt A."/>
            <person name="Yoshinaga Y."/>
            <person name="Zwiers L.-H."/>
            <person name="Turgeon B."/>
            <person name="Goodwin S."/>
            <person name="Spatafora J."/>
            <person name="Crous P."/>
            <person name="Grigoriev I."/>
        </authorList>
    </citation>
    <scope>NUCLEOTIDE SEQUENCE</scope>
    <source>
        <strain evidence="3">CBS 125425</strain>
    </source>
</reference>
<dbReference type="Proteomes" id="UP000799444">
    <property type="component" value="Unassembled WGS sequence"/>
</dbReference>
<dbReference type="Pfam" id="PF11374">
    <property type="entry name" value="DUF3176"/>
    <property type="match status" value="1"/>
</dbReference>
<organism evidence="3 4">
    <name type="scientific">Polyplosphaeria fusca</name>
    <dbReference type="NCBI Taxonomy" id="682080"/>
    <lineage>
        <taxon>Eukaryota</taxon>
        <taxon>Fungi</taxon>
        <taxon>Dikarya</taxon>
        <taxon>Ascomycota</taxon>
        <taxon>Pezizomycotina</taxon>
        <taxon>Dothideomycetes</taxon>
        <taxon>Pleosporomycetidae</taxon>
        <taxon>Pleosporales</taxon>
        <taxon>Tetraplosphaeriaceae</taxon>
        <taxon>Polyplosphaeria</taxon>
    </lineage>
</organism>
<feature type="transmembrane region" description="Helical" evidence="2">
    <location>
        <begin position="456"/>
        <end position="480"/>
    </location>
</feature>
<keyword evidence="2" id="KW-0472">Membrane</keyword>
<feature type="compositionally biased region" description="Low complexity" evidence="1">
    <location>
        <begin position="583"/>
        <end position="596"/>
    </location>
</feature>
<accession>A0A9P4R2W9</accession>
<keyword evidence="2" id="KW-1133">Transmembrane helix</keyword>
<dbReference type="PANTHER" id="PTHR37576">
    <property type="entry name" value="DEFECT AT LOW TEMPERATURE PROTEIN 1"/>
    <property type="match status" value="1"/>
</dbReference>
<evidence type="ECO:0000256" key="2">
    <source>
        <dbReference type="SAM" id="Phobius"/>
    </source>
</evidence>
<dbReference type="InterPro" id="IPR021514">
    <property type="entry name" value="DUF3176"/>
</dbReference>
<comment type="caution">
    <text evidence="3">The sequence shown here is derived from an EMBL/GenBank/DDBJ whole genome shotgun (WGS) entry which is preliminary data.</text>
</comment>
<feature type="region of interest" description="Disordered" evidence="1">
    <location>
        <begin position="613"/>
        <end position="700"/>
    </location>
</feature>